<dbReference type="Proteomes" id="UP000770015">
    <property type="component" value="Unassembled WGS sequence"/>
</dbReference>
<name>A0A9P9ABX4_9PEZI</name>
<organism evidence="1 2">
    <name type="scientific">Plectosphaerella plurivora</name>
    <dbReference type="NCBI Taxonomy" id="936078"/>
    <lineage>
        <taxon>Eukaryota</taxon>
        <taxon>Fungi</taxon>
        <taxon>Dikarya</taxon>
        <taxon>Ascomycota</taxon>
        <taxon>Pezizomycotina</taxon>
        <taxon>Sordariomycetes</taxon>
        <taxon>Hypocreomycetidae</taxon>
        <taxon>Glomerellales</taxon>
        <taxon>Plectosphaerellaceae</taxon>
        <taxon>Plectosphaerella</taxon>
    </lineage>
</organism>
<dbReference type="AlphaFoldDB" id="A0A9P9ABX4"/>
<proteinExistence type="predicted"/>
<accession>A0A9P9ABX4</accession>
<dbReference type="Gene3D" id="1.20.1290.10">
    <property type="entry name" value="AhpD-like"/>
    <property type="match status" value="1"/>
</dbReference>
<evidence type="ECO:0000313" key="2">
    <source>
        <dbReference type="Proteomes" id="UP000770015"/>
    </source>
</evidence>
<dbReference type="EMBL" id="JAGSXJ010000003">
    <property type="protein sequence ID" value="KAH6693891.1"/>
    <property type="molecule type" value="Genomic_DNA"/>
</dbReference>
<dbReference type="PANTHER" id="PTHR28180">
    <property type="entry name" value="CONSERVED MITOCHONDRIAL PROTEIN-RELATED"/>
    <property type="match status" value="1"/>
</dbReference>
<keyword evidence="2" id="KW-1185">Reference proteome</keyword>
<dbReference type="InterPro" id="IPR029032">
    <property type="entry name" value="AhpD-like"/>
</dbReference>
<sequence>MTRNAPKSDVLAMFQEIEQTFTATKVLSQKWDLIVLSSLAGGNDPALCADLYLYLIAKPDFSTPEQRIQLIRRIRETLFKLVCIVGVIKPIEAIRSINAVEREEDKDHSTTREGWQCDAANLKAGNDWLGKIYTRNTDETIGYFNDHKDFAWLSRNITYGLFLSDRQVMDDAETETVVLAGILMQNLHSESMWHIRGARRIGLSKEDVQVVWNSVMRVSRHLGITLDRIPTVDEVECEV</sequence>
<protein>
    <recommendedName>
        <fullName evidence="3">Carboxymuconolactone decarboxylase-like domain-containing protein</fullName>
    </recommendedName>
</protein>
<comment type="caution">
    <text evidence="1">The sequence shown here is derived from an EMBL/GenBank/DDBJ whole genome shotgun (WGS) entry which is preliminary data.</text>
</comment>
<dbReference type="SUPFAM" id="SSF69118">
    <property type="entry name" value="AhpD-like"/>
    <property type="match status" value="1"/>
</dbReference>
<evidence type="ECO:0008006" key="3">
    <source>
        <dbReference type="Google" id="ProtNLM"/>
    </source>
</evidence>
<reference evidence="1" key="1">
    <citation type="journal article" date="2021" name="Nat. Commun.">
        <title>Genetic determinants of endophytism in the Arabidopsis root mycobiome.</title>
        <authorList>
            <person name="Mesny F."/>
            <person name="Miyauchi S."/>
            <person name="Thiergart T."/>
            <person name="Pickel B."/>
            <person name="Atanasova L."/>
            <person name="Karlsson M."/>
            <person name="Huettel B."/>
            <person name="Barry K.W."/>
            <person name="Haridas S."/>
            <person name="Chen C."/>
            <person name="Bauer D."/>
            <person name="Andreopoulos W."/>
            <person name="Pangilinan J."/>
            <person name="LaButti K."/>
            <person name="Riley R."/>
            <person name="Lipzen A."/>
            <person name="Clum A."/>
            <person name="Drula E."/>
            <person name="Henrissat B."/>
            <person name="Kohler A."/>
            <person name="Grigoriev I.V."/>
            <person name="Martin F.M."/>
            <person name="Hacquard S."/>
        </authorList>
    </citation>
    <scope>NUCLEOTIDE SEQUENCE</scope>
    <source>
        <strain evidence="1">MPI-SDFR-AT-0117</strain>
    </source>
</reference>
<dbReference type="PANTHER" id="PTHR28180:SF5">
    <property type="entry name" value="DNA POLYMERASE ALPHA SUBUNIT B"/>
    <property type="match status" value="1"/>
</dbReference>
<gene>
    <name evidence="1" type="ORF">F5X68DRAFT_228299</name>
</gene>
<dbReference type="InterPro" id="IPR052999">
    <property type="entry name" value="PTS1_Protein"/>
</dbReference>
<dbReference type="OrthoDB" id="5537330at2759"/>
<evidence type="ECO:0000313" key="1">
    <source>
        <dbReference type="EMBL" id="KAH6693891.1"/>
    </source>
</evidence>